<dbReference type="Proteomes" id="UP001217089">
    <property type="component" value="Unassembled WGS sequence"/>
</dbReference>
<dbReference type="Gene3D" id="3.10.129.10">
    <property type="entry name" value="Hotdog Thioesterase"/>
    <property type="match status" value="1"/>
</dbReference>
<evidence type="ECO:0000259" key="3">
    <source>
        <dbReference type="Pfam" id="PF03061"/>
    </source>
</evidence>
<evidence type="ECO:0000313" key="5">
    <source>
        <dbReference type="Proteomes" id="UP001217089"/>
    </source>
</evidence>
<name>A0ABQ9E650_TEGGR</name>
<dbReference type="InterPro" id="IPR003736">
    <property type="entry name" value="PAAI_dom"/>
</dbReference>
<dbReference type="SUPFAM" id="SSF54637">
    <property type="entry name" value="Thioesterase/thiol ester dehydrase-isomerase"/>
    <property type="match status" value="1"/>
</dbReference>
<proteinExistence type="inferred from homology"/>
<dbReference type="Pfam" id="PF03061">
    <property type="entry name" value="4HBT"/>
    <property type="match status" value="1"/>
</dbReference>
<comment type="caution">
    <text evidence="4">The sequence shown here is derived from an EMBL/GenBank/DDBJ whole genome shotgun (WGS) entry which is preliminary data.</text>
</comment>
<evidence type="ECO:0000313" key="4">
    <source>
        <dbReference type="EMBL" id="KAJ8300889.1"/>
    </source>
</evidence>
<evidence type="ECO:0000256" key="2">
    <source>
        <dbReference type="ARBA" id="ARBA00022801"/>
    </source>
</evidence>
<feature type="domain" description="Thioesterase" evidence="3">
    <location>
        <begin position="88"/>
        <end position="164"/>
    </location>
</feature>
<accession>A0ABQ9E650</accession>
<dbReference type="NCBIfam" id="TIGR00369">
    <property type="entry name" value="unchar_dom_1"/>
    <property type="match status" value="1"/>
</dbReference>
<dbReference type="EMBL" id="JARBDR010000919">
    <property type="protein sequence ID" value="KAJ8300889.1"/>
    <property type="molecule type" value="Genomic_DNA"/>
</dbReference>
<dbReference type="PANTHER" id="PTHR21660">
    <property type="entry name" value="THIOESTERASE SUPERFAMILY MEMBER-RELATED"/>
    <property type="match status" value="1"/>
</dbReference>
<comment type="similarity">
    <text evidence="1">Belongs to the thioesterase PaaI family.</text>
</comment>
<dbReference type="PANTHER" id="PTHR21660:SF1">
    <property type="entry name" value="ACYL-COENZYME A THIOESTERASE 13"/>
    <property type="match status" value="1"/>
</dbReference>
<protein>
    <recommendedName>
        <fullName evidence="3">Thioesterase domain-containing protein</fullName>
    </recommendedName>
</protein>
<dbReference type="InterPro" id="IPR006683">
    <property type="entry name" value="Thioestr_dom"/>
</dbReference>
<gene>
    <name evidence="4" type="ORF">KUTeg_022408</name>
</gene>
<reference evidence="4 5" key="1">
    <citation type="submission" date="2022-12" db="EMBL/GenBank/DDBJ databases">
        <title>Chromosome-level genome of Tegillarca granosa.</title>
        <authorList>
            <person name="Kim J."/>
        </authorList>
    </citation>
    <scope>NUCLEOTIDE SEQUENCE [LARGE SCALE GENOMIC DNA]</scope>
    <source>
        <strain evidence="4">Teg-2019</strain>
        <tissue evidence="4">Adductor muscle</tissue>
    </source>
</reference>
<keyword evidence="5" id="KW-1185">Reference proteome</keyword>
<dbReference type="CDD" id="cd03443">
    <property type="entry name" value="PaaI_thioesterase"/>
    <property type="match status" value="1"/>
</dbReference>
<dbReference type="InterPro" id="IPR029069">
    <property type="entry name" value="HotDog_dom_sf"/>
</dbReference>
<keyword evidence="2" id="KW-0378">Hydrolase</keyword>
<evidence type="ECO:0000256" key="1">
    <source>
        <dbReference type="ARBA" id="ARBA00008324"/>
    </source>
</evidence>
<sequence length="175" mass="18820">MSGAGKNSLQLLRQVVEYGTKAKGFETVLNQACAVHFEFILNDYVQIIYRVITLAMSQSRSPHIKVVSGGEGTCVCKLKVTENDQNRGGTLHGGMIATLVDAVSTWALLTSEKQTAGVSVDMNISYMKAAKVGEDITIDAKTLKLGNRLAFLTVDITNNDGQLIAQGKHTKFIGG</sequence>
<dbReference type="InterPro" id="IPR039298">
    <property type="entry name" value="ACOT13"/>
</dbReference>
<organism evidence="4 5">
    <name type="scientific">Tegillarca granosa</name>
    <name type="common">Malaysian cockle</name>
    <name type="synonym">Anadara granosa</name>
    <dbReference type="NCBI Taxonomy" id="220873"/>
    <lineage>
        <taxon>Eukaryota</taxon>
        <taxon>Metazoa</taxon>
        <taxon>Spiralia</taxon>
        <taxon>Lophotrochozoa</taxon>
        <taxon>Mollusca</taxon>
        <taxon>Bivalvia</taxon>
        <taxon>Autobranchia</taxon>
        <taxon>Pteriomorphia</taxon>
        <taxon>Arcoida</taxon>
        <taxon>Arcoidea</taxon>
        <taxon>Arcidae</taxon>
        <taxon>Tegillarca</taxon>
    </lineage>
</organism>